<accession>A0A737K9V6</accession>
<sequence length="144" mass="16475">MSITVTEQNNKTLEKHPTLKIIGEQRNEQLYGKGYTTFNSMPDSRKDAYLLKEEIARRNNAALLADILERSEIVYLSTSNKFEVGDKQGKLTVTKKLPQNNYEVECECGSIKKYPGYKLAIYQSCGCGKPLRDKYGRWMKSDHA</sequence>
<protein>
    <submittedName>
        <fullName evidence="2">Uncharacterized protein</fullName>
    </submittedName>
</protein>
<gene>
    <name evidence="2" type="ORF">GNB42_001936</name>
    <name evidence="1" type="ORF">GNB54_001338</name>
</gene>
<proteinExistence type="predicted"/>
<name>A0A737K9V6_SALET</name>
<dbReference type="EMBL" id="DAAHMM010000004">
    <property type="protein sequence ID" value="HAB6612438.1"/>
    <property type="molecule type" value="Genomic_DNA"/>
</dbReference>
<comment type="caution">
    <text evidence="2">The sequence shown here is derived from an EMBL/GenBank/DDBJ whole genome shotgun (WGS) entry which is preliminary data.</text>
</comment>
<reference evidence="2" key="2">
    <citation type="submission" date="2018-07" db="EMBL/GenBank/DDBJ databases">
        <authorList>
            <consortium name="NCBI Pathogen Detection Project"/>
        </authorList>
    </citation>
    <scope>NUCLEOTIDE SEQUENCE</scope>
    <source>
        <strain evidence="2">IP 2/88</strain>
        <strain evidence="1">IP 33 K</strain>
    </source>
</reference>
<dbReference type="AlphaFoldDB" id="A0A737K9V6"/>
<evidence type="ECO:0000313" key="2">
    <source>
        <dbReference type="EMBL" id="HAE8319345.1"/>
    </source>
</evidence>
<organism evidence="2">
    <name type="scientific">Salmonella enterica subsp. enterica serovar Paratyphi C</name>
    <dbReference type="NCBI Taxonomy" id="57046"/>
    <lineage>
        <taxon>Bacteria</taxon>
        <taxon>Pseudomonadati</taxon>
        <taxon>Pseudomonadota</taxon>
        <taxon>Gammaproteobacteria</taxon>
        <taxon>Enterobacterales</taxon>
        <taxon>Enterobacteriaceae</taxon>
        <taxon>Salmonella</taxon>
    </lineage>
</organism>
<evidence type="ECO:0000313" key="1">
    <source>
        <dbReference type="EMBL" id="HAB6612438.1"/>
    </source>
</evidence>
<dbReference type="EMBL" id="DAATGT010000005">
    <property type="protein sequence ID" value="HAE8319345.1"/>
    <property type="molecule type" value="Genomic_DNA"/>
</dbReference>
<reference evidence="2" key="1">
    <citation type="journal article" date="2018" name="Genome Biol.">
        <title>SKESA: strategic k-mer extension for scrupulous assemblies.</title>
        <authorList>
            <person name="Souvorov A."/>
            <person name="Agarwala R."/>
            <person name="Lipman D.J."/>
        </authorList>
    </citation>
    <scope>NUCLEOTIDE SEQUENCE</scope>
    <source>
        <strain evidence="2">IP 2/88</strain>
        <strain evidence="1">IP 33 K</strain>
    </source>
</reference>